<evidence type="ECO:0000313" key="2">
    <source>
        <dbReference type="EMBL" id="KAF7134498.1"/>
    </source>
</evidence>
<dbReference type="InterPro" id="IPR046348">
    <property type="entry name" value="SIS_dom_sf"/>
</dbReference>
<keyword evidence="3" id="KW-1185">Reference proteome</keyword>
<reference evidence="2" key="1">
    <citation type="submission" date="2019-11" db="EMBL/GenBank/DDBJ databases">
        <authorList>
            <person name="Liu Y."/>
            <person name="Hou J."/>
            <person name="Li T.-Q."/>
            <person name="Guan C.-H."/>
            <person name="Wu X."/>
            <person name="Wu H.-Z."/>
            <person name="Ling F."/>
            <person name="Zhang R."/>
            <person name="Shi X.-G."/>
            <person name="Ren J.-P."/>
            <person name="Chen E.-F."/>
            <person name="Sun J.-M."/>
        </authorList>
    </citation>
    <scope>NUCLEOTIDE SEQUENCE</scope>
    <source>
        <strain evidence="2">Adult_tree_wgs_1</strain>
        <tissue evidence="2">Leaves</tissue>
    </source>
</reference>
<name>A0A834LFG9_RHOSS</name>
<evidence type="ECO:0000313" key="3">
    <source>
        <dbReference type="Proteomes" id="UP000626092"/>
    </source>
</evidence>
<organism evidence="2 3">
    <name type="scientific">Rhododendron simsii</name>
    <name type="common">Sims's rhododendron</name>
    <dbReference type="NCBI Taxonomy" id="118357"/>
    <lineage>
        <taxon>Eukaryota</taxon>
        <taxon>Viridiplantae</taxon>
        <taxon>Streptophyta</taxon>
        <taxon>Embryophyta</taxon>
        <taxon>Tracheophyta</taxon>
        <taxon>Spermatophyta</taxon>
        <taxon>Magnoliopsida</taxon>
        <taxon>eudicotyledons</taxon>
        <taxon>Gunneridae</taxon>
        <taxon>Pentapetalae</taxon>
        <taxon>asterids</taxon>
        <taxon>Ericales</taxon>
        <taxon>Ericaceae</taxon>
        <taxon>Ericoideae</taxon>
        <taxon>Rhodoreae</taxon>
        <taxon>Rhododendron</taxon>
    </lineage>
</organism>
<dbReference type="GO" id="GO:0097367">
    <property type="term" value="F:carbohydrate derivative binding"/>
    <property type="evidence" value="ECO:0007669"/>
    <property type="project" value="InterPro"/>
</dbReference>
<dbReference type="Pfam" id="PF00342">
    <property type="entry name" value="PGI"/>
    <property type="match status" value="1"/>
</dbReference>
<dbReference type="GO" id="GO:0004347">
    <property type="term" value="F:glucose-6-phosphate isomerase activity"/>
    <property type="evidence" value="ECO:0007669"/>
    <property type="project" value="InterPro"/>
</dbReference>
<dbReference type="AlphaFoldDB" id="A0A834LFG9"/>
<accession>A0A834LFG9</accession>
<dbReference type="Gene3D" id="3.40.50.10490">
    <property type="entry name" value="Glucose-6-phosphate isomerase like protein, domain 1"/>
    <property type="match status" value="1"/>
</dbReference>
<dbReference type="SUPFAM" id="SSF53697">
    <property type="entry name" value="SIS domain"/>
    <property type="match status" value="1"/>
</dbReference>
<dbReference type="EMBL" id="WJXA01000008">
    <property type="protein sequence ID" value="KAF7134498.1"/>
    <property type="molecule type" value="Genomic_DNA"/>
</dbReference>
<dbReference type="GO" id="GO:0006096">
    <property type="term" value="P:glycolytic process"/>
    <property type="evidence" value="ECO:0007669"/>
    <property type="project" value="InterPro"/>
</dbReference>
<feature type="region of interest" description="Disordered" evidence="1">
    <location>
        <begin position="1"/>
        <end position="50"/>
    </location>
</feature>
<dbReference type="InterPro" id="IPR001672">
    <property type="entry name" value="G6P_Isomerase"/>
</dbReference>
<dbReference type="OrthoDB" id="5831190at2759"/>
<protein>
    <submittedName>
        <fullName evidence="2">Uncharacterized protein</fullName>
    </submittedName>
</protein>
<sequence length="156" mass="17177">MRFCGRRYSIDSSPQDDRFPAKRMMRGANSYTEDESSESFEHASGSNNGAGPRARAYVLEGYASSVPSRGKSAFVFSFCDLWYGSTAQAAGLKGKISRMVNGDRINITKNKCVLHVALRAPKDAVINGDGKMWSQMFGKFWTRSRNSLRGCSVVPG</sequence>
<comment type="caution">
    <text evidence="2">The sequence shown here is derived from an EMBL/GenBank/DDBJ whole genome shotgun (WGS) entry which is preliminary data.</text>
</comment>
<dbReference type="GO" id="GO:0006094">
    <property type="term" value="P:gluconeogenesis"/>
    <property type="evidence" value="ECO:0007669"/>
    <property type="project" value="InterPro"/>
</dbReference>
<evidence type="ECO:0000256" key="1">
    <source>
        <dbReference type="SAM" id="MobiDB-lite"/>
    </source>
</evidence>
<proteinExistence type="predicted"/>
<gene>
    <name evidence="2" type="ORF">RHSIM_Rhsim08G0102600</name>
</gene>
<dbReference type="Proteomes" id="UP000626092">
    <property type="component" value="Unassembled WGS sequence"/>
</dbReference>